<sequence>MAEEKRKMRVGDILLEEGIVTEEQLEEALEFQKSEETPLPLGEVCINLKLISRSDLRRLLRKYQAN</sequence>
<name>A0A0F9GTG3_9ZZZZ</name>
<dbReference type="AlphaFoldDB" id="A0A0F9GTG3"/>
<protein>
    <recommendedName>
        <fullName evidence="2">Type II secretion system protein GspE N-terminal domain-containing protein</fullName>
    </recommendedName>
</protein>
<dbReference type="InterPro" id="IPR037257">
    <property type="entry name" value="T2SS_E_N_sf"/>
</dbReference>
<comment type="caution">
    <text evidence="1">The sequence shown here is derived from an EMBL/GenBank/DDBJ whole genome shotgun (WGS) entry which is preliminary data.</text>
</comment>
<evidence type="ECO:0000313" key="1">
    <source>
        <dbReference type="EMBL" id="KKM02084.1"/>
    </source>
</evidence>
<accession>A0A0F9GTG3</accession>
<organism evidence="1">
    <name type="scientific">marine sediment metagenome</name>
    <dbReference type="NCBI Taxonomy" id="412755"/>
    <lineage>
        <taxon>unclassified sequences</taxon>
        <taxon>metagenomes</taxon>
        <taxon>ecological metagenomes</taxon>
    </lineage>
</organism>
<proteinExistence type="predicted"/>
<feature type="non-terminal residue" evidence="1">
    <location>
        <position position="66"/>
    </location>
</feature>
<dbReference type="SUPFAM" id="SSF160246">
    <property type="entry name" value="EspE N-terminal domain-like"/>
    <property type="match status" value="1"/>
</dbReference>
<reference evidence="1" key="1">
    <citation type="journal article" date="2015" name="Nature">
        <title>Complex archaea that bridge the gap between prokaryotes and eukaryotes.</title>
        <authorList>
            <person name="Spang A."/>
            <person name="Saw J.H."/>
            <person name="Jorgensen S.L."/>
            <person name="Zaremba-Niedzwiedzka K."/>
            <person name="Martijn J."/>
            <person name="Lind A.E."/>
            <person name="van Eijk R."/>
            <person name="Schleper C."/>
            <person name="Guy L."/>
            <person name="Ettema T.J."/>
        </authorList>
    </citation>
    <scope>NUCLEOTIDE SEQUENCE</scope>
</reference>
<gene>
    <name evidence="1" type="ORF">LCGC14_1787950</name>
</gene>
<dbReference type="EMBL" id="LAZR01017029">
    <property type="protein sequence ID" value="KKM02084.1"/>
    <property type="molecule type" value="Genomic_DNA"/>
</dbReference>
<evidence type="ECO:0008006" key="2">
    <source>
        <dbReference type="Google" id="ProtNLM"/>
    </source>
</evidence>